<feature type="compositionally biased region" description="Polar residues" evidence="5">
    <location>
        <begin position="218"/>
        <end position="236"/>
    </location>
</feature>
<dbReference type="Proteomes" id="UP001206924">
    <property type="component" value="Unassembled WGS sequence"/>
</dbReference>
<dbReference type="InterPro" id="IPR009057">
    <property type="entry name" value="Homeodomain-like_sf"/>
</dbReference>
<dbReference type="Gene3D" id="1.10.357.10">
    <property type="entry name" value="Tetracycline Repressor, domain 2"/>
    <property type="match status" value="1"/>
</dbReference>
<protein>
    <submittedName>
        <fullName evidence="7">TetR/AcrR family transcriptional regulator</fullName>
    </submittedName>
</protein>
<proteinExistence type="predicted"/>
<dbReference type="PANTHER" id="PTHR30055:SF234">
    <property type="entry name" value="HTH-TYPE TRANSCRIPTIONAL REGULATOR BETI"/>
    <property type="match status" value="1"/>
</dbReference>
<organism evidence="7 8">
    <name type="scientific">Arthrobacter jinronghuae</name>
    <dbReference type="NCBI Taxonomy" id="2964609"/>
    <lineage>
        <taxon>Bacteria</taxon>
        <taxon>Bacillati</taxon>
        <taxon>Actinomycetota</taxon>
        <taxon>Actinomycetes</taxon>
        <taxon>Micrococcales</taxon>
        <taxon>Micrococcaceae</taxon>
        <taxon>Arthrobacter</taxon>
    </lineage>
</organism>
<keyword evidence="2 4" id="KW-0238">DNA-binding</keyword>
<feature type="region of interest" description="Disordered" evidence="5">
    <location>
        <begin position="205"/>
        <end position="236"/>
    </location>
</feature>
<sequence>MLTILPVEDRRKALKSRHRQDIVAAAAALMDERQATDFTVDELAQRADVSRRTVFNHFASVNDIVSEVCSDILSAAVASLTAVPTSDVGRPAVLDEIAEAFRNADLVAPMAYLNRVLGDGGPAVTAHPMALRAFTELSERLSAVMLSRHPEADKLSVHLLVGALTSGLGVLYHHWHCATGAVDTPQSRRSWATMLDQLLDTVRSGHAAGPAGQAGQPCPSSVVSSNHPSKGQTLNG</sequence>
<evidence type="ECO:0000256" key="2">
    <source>
        <dbReference type="ARBA" id="ARBA00023125"/>
    </source>
</evidence>
<name>A0ABT1NM88_9MICC</name>
<dbReference type="PANTHER" id="PTHR30055">
    <property type="entry name" value="HTH-TYPE TRANSCRIPTIONAL REGULATOR RUTR"/>
    <property type="match status" value="1"/>
</dbReference>
<evidence type="ECO:0000259" key="6">
    <source>
        <dbReference type="PROSITE" id="PS50977"/>
    </source>
</evidence>
<reference evidence="7 8" key="1">
    <citation type="submission" date="2022-07" db="EMBL/GenBank/DDBJ databases">
        <title>Novel species in genus Arthrobacter.</title>
        <authorList>
            <person name="Liu Y."/>
        </authorList>
    </citation>
    <scope>NUCLEOTIDE SEQUENCE [LARGE SCALE GENOMIC DNA]</scope>
    <source>
        <strain evidence="8">zg-Y859</strain>
    </source>
</reference>
<evidence type="ECO:0000256" key="4">
    <source>
        <dbReference type="PROSITE-ProRule" id="PRU00335"/>
    </source>
</evidence>
<dbReference type="RefSeq" id="WP_255796475.1">
    <property type="nucleotide sequence ID" value="NZ_CP104263.1"/>
</dbReference>
<dbReference type="InterPro" id="IPR050109">
    <property type="entry name" value="HTH-type_TetR-like_transc_reg"/>
</dbReference>
<dbReference type="PROSITE" id="PS50977">
    <property type="entry name" value="HTH_TETR_2"/>
    <property type="match status" value="1"/>
</dbReference>
<evidence type="ECO:0000256" key="1">
    <source>
        <dbReference type="ARBA" id="ARBA00023015"/>
    </source>
</evidence>
<dbReference type="SUPFAM" id="SSF46689">
    <property type="entry name" value="Homeodomain-like"/>
    <property type="match status" value="1"/>
</dbReference>
<keyword evidence="1" id="KW-0805">Transcription regulation</keyword>
<accession>A0ABT1NM88</accession>
<comment type="caution">
    <text evidence="7">The sequence shown here is derived from an EMBL/GenBank/DDBJ whole genome shotgun (WGS) entry which is preliminary data.</text>
</comment>
<keyword evidence="3" id="KW-0804">Transcription</keyword>
<evidence type="ECO:0000313" key="7">
    <source>
        <dbReference type="EMBL" id="MCQ1948692.1"/>
    </source>
</evidence>
<feature type="compositionally biased region" description="Low complexity" evidence="5">
    <location>
        <begin position="205"/>
        <end position="217"/>
    </location>
</feature>
<dbReference type="InterPro" id="IPR001647">
    <property type="entry name" value="HTH_TetR"/>
</dbReference>
<feature type="DNA-binding region" description="H-T-H motif" evidence="4">
    <location>
        <begin position="39"/>
        <end position="58"/>
    </location>
</feature>
<evidence type="ECO:0000256" key="3">
    <source>
        <dbReference type="ARBA" id="ARBA00023163"/>
    </source>
</evidence>
<keyword evidence="8" id="KW-1185">Reference proteome</keyword>
<feature type="domain" description="HTH tetR-type" evidence="6">
    <location>
        <begin position="16"/>
        <end position="76"/>
    </location>
</feature>
<dbReference type="Pfam" id="PF00440">
    <property type="entry name" value="TetR_N"/>
    <property type="match status" value="1"/>
</dbReference>
<evidence type="ECO:0000256" key="5">
    <source>
        <dbReference type="SAM" id="MobiDB-lite"/>
    </source>
</evidence>
<evidence type="ECO:0000313" key="8">
    <source>
        <dbReference type="Proteomes" id="UP001206924"/>
    </source>
</evidence>
<dbReference type="EMBL" id="JANFLP010000001">
    <property type="protein sequence ID" value="MCQ1948692.1"/>
    <property type="molecule type" value="Genomic_DNA"/>
</dbReference>
<gene>
    <name evidence="7" type="ORF">NNX28_01955</name>
</gene>